<dbReference type="Proteomes" id="UP000183407">
    <property type="component" value="Unassembled WGS sequence"/>
</dbReference>
<evidence type="ECO:0000313" key="3">
    <source>
        <dbReference type="Proteomes" id="UP000183407"/>
    </source>
</evidence>
<organism evidence="2 3">
    <name type="scientific">Rhodococcus jostii</name>
    <dbReference type="NCBI Taxonomy" id="132919"/>
    <lineage>
        <taxon>Bacteria</taxon>
        <taxon>Bacillati</taxon>
        <taxon>Actinomycetota</taxon>
        <taxon>Actinomycetes</taxon>
        <taxon>Mycobacteriales</taxon>
        <taxon>Nocardiaceae</taxon>
        <taxon>Rhodococcus</taxon>
    </lineage>
</organism>
<sequence length="149" mass="16738">MNPHPRPHPSPNQPHGTVAVSHHNHSTRRHRRWPISAAPPLGRDDEEILRFARIWAPYGGAPADETFHHFGMSTSRFVDKLWEILRGRGRRWYGNAADQLAAAFPHPSPKSTRPDERPSRLGRSGSVRLTVDPTSEHLCGVAGAGEWLR</sequence>
<gene>
    <name evidence="2" type="ORF">SAMN04490220_0552</name>
</gene>
<name>A0A1H4IX76_RHOJO</name>
<feature type="region of interest" description="Disordered" evidence="1">
    <location>
        <begin position="1"/>
        <end position="41"/>
    </location>
</feature>
<dbReference type="AlphaFoldDB" id="A0A1H4IX76"/>
<proteinExistence type="predicted"/>
<feature type="region of interest" description="Disordered" evidence="1">
    <location>
        <begin position="103"/>
        <end position="127"/>
    </location>
</feature>
<dbReference type="EMBL" id="FNTL01000002">
    <property type="protein sequence ID" value="SEB37908.1"/>
    <property type="molecule type" value="Genomic_DNA"/>
</dbReference>
<evidence type="ECO:0000313" key="2">
    <source>
        <dbReference type="EMBL" id="SEB37908.1"/>
    </source>
</evidence>
<feature type="compositionally biased region" description="Basic residues" evidence="1">
    <location>
        <begin position="22"/>
        <end position="33"/>
    </location>
</feature>
<evidence type="ECO:0000256" key="1">
    <source>
        <dbReference type="SAM" id="MobiDB-lite"/>
    </source>
</evidence>
<reference evidence="3" key="1">
    <citation type="submission" date="2016-10" db="EMBL/GenBank/DDBJ databases">
        <authorList>
            <person name="Varghese N."/>
        </authorList>
    </citation>
    <scope>NUCLEOTIDE SEQUENCE [LARGE SCALE GENOMIC DNA]</scope>
    <source>
        <strain evidence="3">DSM 44719</strain>
    </source>
</reference>
<accession>A0A1H4IX76</accession>
<evidence type="ECO:0008006" key="4">
    <source>
        <dbReference type="Google" id="ProtNLM"/>
    </source>
</evidence>
<protein>
    <recommendedName>
        <fullName evidence="4">DUF3263 domain-containing protein</fullName>
    </recommendedName>
</protein>